<sequence>MPSNNSVGQAIVYLRPLRHMLDVETSVPVLNDAGESLGTLVVQLRPSVKGAAIAPSASGVVAGNNAKKVPGDVDDLSDDDVDELKTLDGSFLWISVQVHIDTAASKNPLLRRAAPSSYAITYMFFQSNTQSFPIDHSNTIKVLVTSKLVDYVSSETLTFEIISTAAEEKSRDAPAVAASSSTADTAAALAMQNALLEEIQRDKAKMLEDHELEKARNEALRGELGKLISHVKEQEDAMLSQVKSSQQDQSEVARLQEKSRADAREKEQLLKQLNDSDAKYQTLLTNPDTPKSSTCIIN</sequence>
<evidence type="ECO:0000313" key="3">
    <source>
        <dbReference type="EMBL" id="VFT96514.1"/>
    </source>
</evidence>
<reference evidence="3 4" key="1">
    <citation type="submission" date="2019-03" db="EMBL/GenBank/DDBJ databases">
        <authorList>
            <person name="Gaulin E."/>
            <person name="Dumas B."/>
        </authorList>
    </citation>
    <scope>NUCLEOTIDE SEQUENCE [LARGE SCALE GENOMIC DNA]</scope>
    <source>
        <strain evidence="3">CBS 568.67</strain>
    </source>
</reference>
<gene>
    <name evidence="3" type="primary">Aste57867_19816</name>
    <name evidence="2" type="ORF">As57867_019751</name>
    <name evidence="3" type="ORF">ASTE57867_19816</name>
</gene>
<feature type="coiled-coil region" evidence="1">
    <location>
        <begin position="189"/>
        <end position="216"/>
    </location>
</feature>
<dbReference type="EMBL" id="VJMH01006715">
    <property type="protein sequence ID" value="KAF0688571.1"/>
    <property type="molecule type" value="Genomic_DNA"/>
</dbReference>
<dbReference type="AlphaFoldDB" id="A0A485LDC7"/>
<protein>
    <submittedName>
        <fullName evidence="3">Aste57867_19816 protein</fullName>
    </submittedName>
</protein>
<keyword evidence="1" id="KW-0175">Coiled coil</keyword>
<evidence type="ECO:0000256" key="1">
    <source>
        <dbReference type="SAM" id="Coils"/>
    </source>
</evidence>
<dbReference type="Proteomes" id="UP000332933">
    <property type="component" value="Unassembled WGS sequence"/>
</dbReference>
<keyword evidence="4" id="KW-1185">Reference proteome</keyword>
<accession>A0A485LDC7</accession>
<proteinExistence type="predicted"/>
<evidence type="ECO:0000313" key="4">
    <source>
        <dbReference type="Proteomes" id="UP000332933"/>
    </source>
</evidence>
<organism evidence="3 4">
    <name type="scientific">Aphanomyces stellatus</name>
    <dbReference type="NCBI Taxonomy" id="120398"/>
    <lineage>
        <taxon>Eukaryota</taxon>
        <taxon>Sar</taxon>
        <taxon>Stramenopiles</taxon>
        <taxon>Oomycota</taxon>
        <taxon>Saprolegniomycetes</taxon>
        <taxon>Saprolegniales</taxon>
        <taxon>Verrucalvaceae</taxon>
        <taxon>Aphanomyces</taxon>
    </lineage>
</organism>
<reference evidence="2" key="2">
    <citation type="submission" date="2019-06" db="EMBL/GenBank/DDBJ databases">
        <title>Genomics analysis of Aphanomyces spp. identifies a new class of oomycete effector associated with host adaptation.</title>
        <authorList>
            <person name="Gaulin E."/>
        </authorList>
    </citation>
    <scope>NUCLEOTIDE SEQUENCE</scope>
    <source>
        <strain evidence="2">CBS 578.67</strain>
    </source>
</reference>
<evidence type="ECO:0000313" key="2">
    <source>
        <dbReference type="EMBL" id="KAF0688571.1"/>
    </source>
</evidence>
<dbReference type="EMBL" id="CAADRA010006738">
    <property type="protein sequence ID" value="VFT96514.1"/>
    <property type="molecule type" value="Genomic_DNA"/>
</dbReference>
<name>A0A485LDC7_9STRA</name>
<dbReference type="OrthoDB" id="74145at2759"/>